<proteinExistence type="inferred from homology"/>
<keyword evidence="5" id="KW-1185">Reference proteome</keyword>
<evidence type="ECO:0008006" key="6">
    <source>
        <dbReference type="Google" id="ProtNLM"/>
    </source>
</evidence>
<feature type="compositionally biased region" description="Basic and acidic residues" evidence="2">
    <location>
        <begin position="39"/>
        <end position="57"/>
    </location>
</feature>
<comment type="similarity">
    <text evidence="1">Belongs to the TolB family.</text>
</comment>
<evidence type="ECO:0000256" key="1">
    <source>
        <dbReference type="ARBA" id="ARBA00009820"/>
    </source>
</evidence>
<evidence type="ECO:0000256" key="3">
    <source>
        <dbReference type="SAM" id="SignalP"/>
    </source>
</evidence>
<keyword evidence="3" id="KW-0732">Signal</keyword>
<dbReference type="Proteomes" id="UP000048965">
    <property type="component" value="Unassembled WGS sequence"/>
</dbReference>
<dbReference type="SUPFAM" id="SSF69304">
    <property type="entry name" value="Tricorn protease N-terminal domain"/>
    <property type="match status" value="1"/>
</dbReference>
<reference evidence="5" key="1">
    <citation type="submission" date="2014-09" db="EMBL/GenBank/DDBJ databases">
        <title>Whole genome shotgun sequence of Streptomyces sp. NBRC 110027.</title>
        <authorList>
            <person name="Komaki H."/>
            <person name="Ichikawa N."/>
            <person name="Katano-Makiyama Y."/>
            <person name="Hosoyama A."/>
            <person name="Hashimoto M."/>
            <person name="Uohara A."/>
            <person name="Kitahashi Y."/>
            <person name="Ohji S."/>
            <person name="Kimura A."/>
            <person name="Yamazoe A."/>
            <person name="Igarashi Y."/>
            <person name="Fujita N."/>
        </authorList>
    </citation>
    <scope>NUCLEOTIDE SEQUENCE [LARGE SCALE GENOMIC DNA]</scope>
    <source>
        <strain evidence="5">NBRC 110027</strain>
    </source>
</reference>
<feature type="signal peptide" evidence="3">
    <location>
        <begin position="1"/>
        <end position="26"/>
    </location>
</feature>
<evidence type="ECO:0000313" key="4">
    <source>
        <dbReference type="EMBL" id="GAO05898.1"/>
    </source>
</evidence>
<evidence type="ECO:0000313" key="5">
    <source>
        <dbReference type="Proteomes" id="UP000048965"/>
    </source>
</evidence>
<name>A0A0P4QZM0_9ACTN</name>
<dbReference type="AlphaFoldDB" id="A0A0P4QZM0"/>
<comment type="caution">
    <text evidence="4">The sequence shown here is derived from an EMBL/GenBank/DDBJ whole genome shotgun (WGS) entry which is preliminary data.</text>
</comment>
<sequence length="320" mass="34002">MRISRTALSIGLAVAVSLPLMGSASAAAPLTTESSGSLGEDRLLVSERTSDHRRTVEMDPASGAATHTVADGLDGVYSPSGSQTAYIRYGDTCVPQAEGCTYRPDLVTASASGANQHVLVPGIESETGEFYVANPDWAPSGKRLVFDSPRGIESINADGTGLETLTTSGLRATFSPDGSRIAYLRTTSYEGPEGTEYGTDVYVMDLATRESRQVTTDHQAVSTPPDWSPDGRHLVYGGRYGLKTADVATGEQTDLYDDATWPGALTDVRTPVYSPDGTRIAFSGWDDATATRRIYMVDADGSHLRTVAETGGTLTDWIDK</sequence>
<dbReference type="EMBL" id="BBNO01000001">
    <property type="protein sequence ID" value="GAO05898.1"/>
    <property type="molecule type" value="Genomic_DNA"/>
</dbReference>
<feature type="region of interest" description="Disordered" evidence="2">
    <location>
        <begin position="29"/>
        <end position="67"/>
    </location>
</feature>
<accession>A0A0P4QZM0</accession>
<dbReference type="PANTHER" id="PTHR36842:SF1">
    <property type="entry name" value="PROTEIN TOLB"/>
    <property type="match status" value="1"/>
</dbReference>
<dbReference type="Gene3D" id="2.120.10.30">
    <property type="entry name" value="TolB, C-terminal domain"/>
    <property type="match status" value="2"/>
</dbReference>
<protein>
    <recommendedName>
        <fullName evidence="6">TolB protein</fullName>
    </recommendedName>
</protein>
<gene>
    <name evidence="4" type="ORF">TPA0598_01_02670</name>
</gene>
<dbReference type="InterPro" id="IPR011659">
    <property type="entry name" value="WD40"/>
</dbReference>
<organism evidence="4 5">
    <name type="scientific">Streptomyces lydicamycinicus</name>
    <dbReference type="NCBI Taxonomy" id="1546107"/>
    <lineage>
        <taxon>Bacteria</taxon>
        <taxon>Bacillati</taxon>
        <taxon>Actinomycetota</taxon>
        <taxon>Actinomycetes</taxon>
        <taxon>Kitasatosporales</taxon>
        <taxon>Streptomycetaceae</taxon>
        <taxon>Streptomyces</taxon>
    </lineage>
</organism>
<dbReference type="InterPro" id="IPR011042">
    <property type="entry name" value="6-blade_b-propeller_TolB-like"/>
</dbReference>
<reference evidence="4 5" key="2">
    <citation type="journal article" date="2015" name="Stand. Genomic Sci.">
        <title>Draft genome sequence of marine-derived Streptomyces sp. TP-A0598, a producer of anti-MRSA antibiotic lydicamycins.</title>
        <authorList>
            <person name="Komaki H."/>
            <person name="Ichikawa N."/>
            <person name="Hosoyama A."/>
            <person name="Fujita N."/>
            <person name="Igarashi Y."/>
        </authorList>
    </citation>
    <scope>NUCLEOTIDE SEQUENCE [LARGE SCALE GENOMIC DNA]</scope>
    <source>
        <strain evidence="4 5">NBRC 110027</strain>
    </source>
</reference>
<feature type="chain" id="PRO_5006068263" description="TolB protein" evidence="3">
    <location>
        <begin position="27"/>
        <end position="320"/>
    </location>
</feature>
<dbReference type="RefSeq" id="WP_158894206.1">
    <property type="nucleotide sequence ID" value="NZ_BBNO01000001.1"/>
</dbReference>
<dbReference type="PANTHER" id="PTHR36842">
    <property type="entry name" value="PROTEIN TOLB HOMOLOG"/>
    <property type="match status" value="1"/>
</dbReference>
<dbReference type="Pfam" id="PF07676">
    <property type="entry name" value="PD40"/>
    <property type="match status" value="2"/>
</dbReference>
<evidence type="ECO:0000256" key="2">
    <source>
        <dbReference type="SAM" id="MobiDB-lite"/>
    </source>
</evidence>
<dbReference type="OrthoDB" id="9808778at2"/>